<sequence>MYLLAFCLLFRYDSRKFEKKLSLEQESVRKKESLASQLKKLKEEEKIQKALNHFERIPAEFKTIETVSHMIRYMKRGEAQTLEEALYFWEMDENNHSTNK</sequence>
<evidence type="ECO:0000313" key="4">
    <source>
        <dbReference type="Proteomes" id="UP000191806"/>
    </source>
</evidence>
<dbReference type="Proteomes" id="UP000191806">
    <property type="component" value="Chromosome"/>
</dbReference>
<keyword evidence="1" id="KW-0175">Coiled coil</keyword>
<accession>A0A166YZZ9</accession>
<reference evidence="2 4" key="1">
    <citation type="journal article" date="2017" name="BMC Genomics">
        <title>Comparative and functional genomics of the Lactococcus lactis taxon; insights into evolution and niche adaptation.</title>
        <authorList>
            <person name="Kelleher P."/>
            <person name="Bottacini F."/>
            <person name="Mahony J."/>
            <person name="Kilcawley K.N."/>
            <person name="van Sinderen D."/>
        </authorList>
    </citation>
    <scope>NUCLEOTIDE SEQUENCE [LARGE SCALE GENOMIC DNA]</scope>
    <source>
        <strain evidence="2 4">JM1</strain>
    </source>
</reference>
<feature type="coiled-coil region" evidence="1">
    <location>
        <begin position="24"/>
        <end position="51"/>
    </location>
</feature>
<dbReference type="EMBL" id="CP032148">
    <property type="protein sequence ID" value="QSD64038.1"/>
    <property type="molecule type" value="Genomic_DNA"/>
</dbReference>
<dbReference type="AlphaFoldDB" id="A0A166YZZ9"/>
<protein>
    <submittedName>
        <fullName evidence="2">Uncharacterized protein</fullName>
    </submittedName>
</protein>
<reference evidence="3" key="2">
    <citation type="journal article" date="2020" name="Mol. Microbiol.">
        <title>The CWPS Rubik's cube: Linking diversity of cell wall polysaccharide structures with the encoded biosynthetic machinery of selected Lactococcus lactis strains.</title>
        <authorList>
            <person name="Mahony J."/>
            <person name="Frantzen C."/>
            <person name="Vinogradov E."/>
            <person name="Sadovskaya I."/>
            <person name="Theodorou I."/>
            <person name="Kelleher P."/>
            <person name="Chapot-Chartier M.P."/>
            <person name="Cambillau C."/>
            <person name="Holo H."/>
            <person name="van Sinderen D."/>
        </authorList>
    </citation>
    <scope>NUCLEOTIDE SEQUENCE</scope>
    <source>
        <strain evidence="3">1196</strain>
    </source>
</reference>
<dbReference type="EMBL" id="CP015899">
    <property type="protein sequence ID" value="ARE27602.1"/>
    <property type="molecule type" value="Genomic_DNA"/>
</dbReference>
<organism evidence="2 4">
    <name type="scientific">Lactococcus lactis subsp. cremoris</name>
    <name type="common">Streptococcus cremoris</name>
    <dbReference type="NCBI Taxonomy" id="1359"/>
    <lineage>
        <taxon>Bacteria</taxon>
        <taxon>Bacillati</taxon>
        <taxon>Bacillota</taxon>
        <taxon>Bacilli</taxon>
        <taxon>Lactobacillales</taxon>
        <taxon>Streptococcaceae</taxon>
        <taxon>Lactococcus</taxon>
    </lineage>
</organism>
<gene>
    <name evidence="3" type="ORF">LL1196_2434</name>
    <name evidence="2" type="ORF">LLJM1_0132</name>
</gene>
<name>A0A166YZZ9_LACLC</name>
<evidence type="ECO:0000313" key="2">
    <source>
        <dbReference type="EMBL" id="ARE27602.1"/>
    </source>
</evidence>
<proteinExistence type="predicted"/>
<evidence type="ECO:0000256" key="1">
    <source>
        <dbReference type="SAM" id="Coils"/>
    </source>
</evidence>
<evidence type="ECO:0000313" key="3">
    <source>
        <dbReference type="EMBL" id="QSD64038.1"/>
    </source>
</evidence>
<dbReference type="Proteomes" id="UP000663552">
    <property type="component" value="Chromosome"/>
</dbReference>